<organism evidence="3 4">
    <name type="scientific">Taxus chinensis</name>
    <name type="common">Chinese yew</name>
    <name type="synonym">Taxus wallichiana var. chinensis</name>
    <dbReference type="NCBI Taxonomy" id="29808"/>
    <lineage>
        <taxon>Eukaryota</taxon>
        <taxon>Viridiplantae</taxon>
        <taxon>Streptophyta</taxon>
        <taxon>Embryophyta</taxon>
        <taxon>Tracheophyta</taxon>
        <taxon>Spermatophyta</taxon>
        <taxon>Pinopsida</taxon>
        <taxon>Pinidae</taxon>
        <taxon>Conifers II</taxon>
        <taxon>Cupressales</taxon>
        <taxon>Taxaceae</taxon>
        <taxon>Taxus</taxon>
    </lineage>
</organism>
<evidence type="ECO:0000256" key="1">
    <source>
        <dbReference type="SAM" id="Phobius"/>
    </source>
</evidence>
<evidence type="ECO:0000313" key="4">
    <source>
        <dbReference type="Proteomes" id="UP000824469"/>
    </source>
</evidence>
<feature type="transmembrane region" description="Helical" evidence="1">
    <location>
        <begin position="57"/>
        <end position="82"/>
    </location>
</feature>
<dbReference type="Pfam" id="PF24649">
    <property type="entry name" value="DUF7642"/>
    <property type="match status" value="1"/>
</dbReference>
<feature type="non-terminal residue" evidence="3">
    <location>
        <position position="285"/>
    </location>
</feature>
<protein>
    <recommendedName>
        <fullName evidence="2">DUF7642 domain-containing protein</fullName>
    </recommendedName>
</protein>
<proteinExistence type="predicted"/>
<evidence type="ECO:0000313" key="3">
    <source>
        <dbReference type="EMBL" id="KAH9325418.1"/>
    </source>
</evidence>
<sequence length="285" mass="31862">IPMGLVQSHVNRDDLNARLLKDPVSQSEDEECGISVKTLYRATFDDLENNYVNCDTVLWILISLLLILAWGIGILMLIYLPIRRYILRQDIRSRTLYVTSHAIVYKVTRPAFLPCLGFTTMEKHVLLPLVTNVIIEQGCLQAVYGIHTIRVENLAHGKPTPVDEFRIQGVVNPRLFRKVILVEASKFGKEAGILGKTVAYNLHNQDGATTDLSLENAQDVHRSQSCLRVPYSAQNILNVASSEGSSDAILLHKLDEVERSVKRIEALVEHSFSSEASPRLSASMS</sequence>
<gene>
    <name evidence="3" type="ORF">KI387_005596</name>
</gene>
<keyword evidence="1" id="KW-1133">Transmembrane helix</keyword>
<keyword evidence="1" id="KW-0472">Membrane</keyword>
<dbReference type="PANTHER" id="PTHR35410">
    <property type="entry name" value="EXPRESSED PROTEIN"/>
    <property type="match status" value="1"/>
</dbReference>
<accession>A0AA38GNK1</accession>
<dbReference type="AlphaFoldDB" id="A0AA38GNK1"/>
<keyword evidence="4" id="KW-1185">Reference proteome</keyword>
<reference evidence="3 4" key="1">
    <citation type="journal article" date="2021" name="Nat. Plants">
        <title>The Taxus genome provides insights into paclitaxel biosynthesis.</title>
        <authorList>
            <person name="Xiong X."/>
            <person name="Gou J."/>
            <person name="Liao Q."/>
            <person name="Li Y."/>
            <person name="Zhou Q."/>
            <person name="Bi G."/>
            <person name="Li C."/>
            <person name="Du R."/>
            <person name="Wang X."/>
            <person name="Sun T."/>
            <person name="Guo L."/>
            <person name="Liang H."/>
            <person name="Lu P."/>
            <person name="Wu Y."/>
            <person name="Zhang Z."/>
            <person name="Ro D.K."/>
            <person name="Shang Y."/>
            <person name="Huang S."/>
            <person name="Yan J."/>
        </authorList>
    </citation>
    <scope>NUCLEOTIDE SEQUENCE [LARGE SCALE GENOMIC DNA]</scope>
    <source>
        <strain evidence="3">Ta-2019</strain>
    </source>
</reference>
<evidence type="ECO:0000259" key="2">
    <source>
        <dbReference type="Pfam" id="PF24649"/>
    </source>
</evidence>
<dbReference type="InterPro" id="IPR056059">
    <property type="entry name" value="DUF7642"/>
</dbReference>
<dbReference type="EMBL" id="JAHRHJ020000002">
    <property type="protein sequence ID" value="KAH9325418.1"/>
    <property type="molecule type" value="Genomic_DNA"/>
</dbReference>
<dbReference type="PANTHER" id="PTHR35410:SF2">
    <property type="entry name" value="OS02G0640200 PROTEIN"/>
    <property type="match status" value="1"/>
</dbReference>
<feature type="domain" description="DUF7642" evidence="2">
    <location>
        <begin position="89"/>
        <end position="187"/>
    </location>
</feature>
<dbReference type="OMA" id="WRMATTE"/>
<dbReference type="Proteomes" id="UP000824469">
    <property type="component" value="Unassembled WGS sequence"/>
</dbReference>
<name>A0AA38GNK1_TAXCH</name>
<keyword evidence="1" id="KW-0812">Transmembrane</keyword>
<comment type="caution">
    <text evidence="3">The sequence shown here is derived from an EMBL/GenBank/DDBJ whole genome shotgun (WGS) entry which is preliminary data.</text>
</comment>